<evidence type="ECO:0000313" key="1">
    <source>
        <dbReference type="EMBL" id="OUQ09757.1"/>
    </source>
</evidence>
<dbReference type="GO" id="GO:0140096">
    <property type="term" value="F:catalytic activity, acting on a protein"/>
    <property type="evidence" value="ECO:0007669"/>
    <property type="project" value="UniProtKB-ARBA"/>
</dbReference>
<reference evidence="2" key="1">
    <citation type="submission" date="2017-04" db="EMBL/GenBank/DDBJ databases">
        <title>Function of individual gut microbiota members based on whole genome sequencing of pure cultures obtained from chicken caecum.</title>
        <authorList>
            <person name="Medvecky M."/>
            <person name="Cejkova D."/>
            <person name="Polansky O."/>
            <person name="Karasova D."/>
            <person name="Kubasova T."/>
            <person name="Cizek A."/>
            <person name="Rychlik I."/>
        </authorList>
    </citation>
    <scope>NUCLEOTIDE SEQUENCE [LARGE SCALE GENOMIC DNA]</scope>
    <source>
        <strain evidence="2">An144</strain>
    </source>
</reference>
<dbReference type="SUPFAM" id="SSF55681">
    <property type="entry name" value="Class II aaRS and biotin synthetases"/>
    <property type="match status" value="1"/>
</dbReference>
<organism evidence="1 2">
    <name type="scientific">Enterococcus cecorum</name>
    <dbReference type="NCBI Taxonomy" id="44008"/>
    <lineage>
        <taxon>Bacteria</taxon>
        <taxon>Bacillati</taxon>
        <taxon>Bacillota</taxon>
        <taxon>Bacilli</taxon>
        <taxon>Lactobacillales</taxon>
        <taxon>Enterococcaceae</taxon>
        <taxon>Enterococcus</taxon>
    </lineage>
</organism>
<dbReference type="AlphaFoldDB" id="A0A1Y4QWT3"/>
<proteinExistence type="predicted"/>
<dbReference type="GO" id="GO:0016740">
    <property type="term" value="F:transferase activity"/>
    <property type="evidence" value="ECO:0007669"/>
    <property type="project" value="UniProtKB-ARBA"/>
</dbReference>
<sequence length="360" mass="42470">MDKRKEVIDAYLQFYKRHNYPVAPEEELLVFCDPSLEFRNCTICRFKERYITGSKFESYVSSQKCIRINNFKDIHSEDERCYRWSANLTMLGGFQTITNDKCISDTIFENIQLQKKFLLSILPPDKYIEVFILKDLLQRDYIKYNQIFQLESERVKVKVVSNEQYPLTWKYDLDGIRGLGTEWIVRDINDDDNEVIFGDVILLLNKDNPIGIDFGGGLEVLLQSIEKTKYKIFHNDYSKGEIKILLQTSLDHCKLIDSLSVIVDISYYMIKSELTQKTKFVFNQYLKAAVVLIEKLEIYPSILHRVICDIIKERQYIGVSEIILYFIKCELKLYREYLLLRTLPNKYSTGLENSFANWKG</sequence>
<protein>
    <submittedName>
        <fullName evidence="1">Uncharacterized protein</fullName>
    </submittedName>
</protein>
<evidence type="ECO:0000313" key="2">
    <source>
        <dbReference type="Proteomes" id="UP000196074"/>
    </source>
</evidence>
<dbReference type="EMBL" id="NFLC01000017">
    <property type="protein sequence ID" value="OUQ09757.1"/>
    <property type="molecule type" value="Genomic_DNA"/>
</dbReference>
<dbReference type="Proteomes" id="UP000196074">
    <property type="component" value="Unassembled WGS sequence"/>
</dbReference>
<gene>
    <name evidence="1" type="ORF">B5E88_08910</name>
</gene>
<comment type="caution">
    <text evidence="1">The sequence shown here is derived from an EMBL/GenBank/DDBJ whole genome shotgun (WGS) entry which is preliminary data.</text>
</comment>
<name>A0A1Y4QWT3_9ENTE</name>
<accession>A0A1Y4QWT3</accession>
<dbReference type="InterPro" id="IPR045864">
    <property type="entry name" value="aa-tRNA-synth_II/BPL/LPL"/>
</dbReference>
<dbReference type="Gene3D" id="3.30.930.10">
    <property type="entry name" value="Bira Bifunctional Protein, Domain 2"/>
    <property type="match status" value="1"/>
</dbReference>
<dbReference type="RefSeq" id="WP_087215477.1">
    <property type="nucleotide sequence ID" value="NZ_NFLC01000017.1"/>
</dbReference>